<gene>
    <name evidence="2" type="ORF">EVAR_23215_1</name>
</gene>
<sequence length="178" mass="19770">MPFEPWSVWFKCYQLRCCLWLDSNPVRLEDNLLNRCAIAALIISTSHNPHSPAGRLLSCRIFCADRALSVLVVLNKADNTKDIFKELSIVCGLSNIIVEVPYKTGGPGQWHCCQHYDQAKNTKETLPETRAAQLLRLPPTREGKTALGGHTGISKGNRSPRAPSTTIQQSSYQPELAP</sequence>
<name>A0A4C1VE83_EUMVA</name>
<organism evidence="2 3">
    <name type="scientific">Eumeta variegata</name>
    <name type="common">Bagworm moth</name>
    <name type="synonym">Eumeta japonica</name>
    <dbReference type="NCBI Taxonomy" id="151549"/>
    <lineage>
        <taxon>Eukaryota</taxon>
        <taxon>Metazoa</taxon>
        <taxon>Ecdysozoa</taxon>
        <taxon>Arthropoda</taxon>
        <taxon>Hexapoda</taxon>
        <taxon>Insecta</taxon>
        <taxon>Pterygota</taxon>
        <taxon>Neoptera</taxon>
        <taxon>Endopterygota</taxon>
        <taxon>Lepidoptera</taxon>
        <taxon>Glossata</taxon>
        <taxon>Ditrysia</taxon>
        <taxon>Tineoidea</taxon>
        <taxon>Psychidae</taxon>
        <taxon>Oiketicinae</taxon>
        <taxon>Eumeta</taxon>
    </lineage>
</organism>
<dbReference type="AlphaFoldDB" id="A0A4C1VE83"/>
<reference evidence="2 3" key="1">
    <citation type="journal article" date="2019" name="Commun. Biol.">
        <title>The bagworm genome reveals a unique fibroin gene that provides high tensile strength.</title>
        <authorList>
            <person name="Kono N."/>
            <person name="Nakamura H."/>
            <person name="Ohtoshi R."/>
            <person name="Tomita M."/>
            <person name="Numata K."/>
            <person name="Arakawa K."/>
        </authorList>
    </citation>
    <scope>NUCLEOTIDE SEQUENCE [LARGE SCALE GENOMIC DNA]</scope>
</reference>
<evidence type="ECO:0000256" key="1">
    <source>
        <dbReference type="SAM" id="MobiDB-lite"/>
    </source>
</evidence>
<dbReference type="Proteomes" id="UP000299102">
    <property type="component" value="Unassembled WGS sequence"/>
</dbReference>
<evidence type="ECO:0000313" key="3">
    <source>
        <dbReference type="Proteomes" id="UP000299102"/>
    </source>
</evidence>
<accession>A0A4C1VE83</accession>
<dbReference type="EMBL" id="BGZK01000325">
    <property type="protein sequence ID" value="GBP36913.1"/>
    <property type="molecule type" value="Genomic_DNA"/>
</dbReference>
<proteinExistence type="predicted"/>
<feature type="region of interest" description="Disordered" evidence="1">
    <location>
        <begin position="138"/>
        <end position="178"/>
    </location>
</feature>
<dbReference type="OrthoDB" id="8016075at2759"/>
<feature type="compositionally biased region" description="Polar residues" evidence="1">
    <location>
        <begin position="154"/>
        <end position="178"/>
    </location>
</feature>
<comment type="caution">
    <text evidence="2">The sequence shown here is derived from an EMBL/GenBank/DDBJ whole genome shotgun (WGS) entry which is preliminary data.</text>
</comment>
<protein>
    <submittedName>
        <fullName evidence="2">Uncharacterized protein</fullName>
    </submittedName>
</protein>
<evidence type="ECO:0000313" key="2">
    <source>
        <dbReference type="EMBL" id="GBP36913.1"/>
    </source>
</evidence>
<keyword evidence="3" id="KW-1185">Reference proteome</keyword>